<dbReference type="eggNOG" id="arCOG02050">
    <property type="taxonomic scope" value="Archaea"/>
</dbReference>
<evidence type="ECO:0000256" key="5">
    <source>
        <dbReference type="RuleBase" id="RU363041"/>
    </source>
</evidence>
<feature type="transmembrane region" description="Helical" evidence="5">
    <location>
        <begin position="102"/>
        <end position="120"/>
    </location>
</feature>
<keyword evidence="8" id="KW-1185">Reference proteome</keyword>
<evidence type="ECO:0000313" key="7">
    <source>
        <dbReference type="EMBL" id="EMA27949.1"/>
    </source>
</evidence>
<feature type="transmembrane region" description="Helical" evidence="5">
    <location>
        <begin position="47"/>
        <end position="66"/>
    </location>
</feature>
<keyword evidence="2 5" id="KW-0812">Transmembrane</keyword>
<proteinExistence type="inferred from homology"/>
<dbReference type="GO" id="GO:0005886">
    <property type="term" value="C:plasma membrane"/>
    <property type="evidence" value="ECO:0007669"/>
    <property type="project" value="UniProtKB-SubCell"/>
</dbReference>
<sequence>MVVTLEVLVALLALAFLGGVIVATIGPGGILIVTGLYLLTSLSSDEVAGTSSAIFTVGAVFGSVVYARSGEIDWPIAGAVSAAAAVGTWLGVRANAYLSRRAYGFVLAALLAVVGANIVYREHRDLEPRLELGRDGRGLAAFAGIGLVIGVFGGLLGIGGAALSAPALVLVGVPMLVTIAVTQIVVVFTALFTSVNYLLRDAVVASLFVPITAAYLGGVGLGWWLAHRITADRLKLALGVVLIGLAVSLVV</sequence>
<dbReference type="STRING" id="358396.CHINAEXTREME_11320"/>
<dbReference type="EMBL" id="AOLZ01000076">
    <property type="protein sequence ID" value="EMA27949.1"/>
    <property type="molecule type" value="Genomic_DNA"/>
</dbReference>
<comment type="similarity">
    <text evidence="5">Belongs to the 4-toluene sulfonate uptake permease (TSUP) (TC 2.A.102) family.</text>
</comment>
<dbReference type="InterPro" id="IPR051598">
    <property type="entry name" value="TSUP/Inactive_protease-like"/>
</dbReference>
<dbReference type="InterPro" id="IPR002781">
    <property type="entry name" value="TM_pro_TauE-like"/>
</dbReference>
<evidence type="ECO:0000313" key="6">
    <source>
        <dbReference type="EMBL" id="APW98346.1"/>
    </source>
</evidence>
<evidence type="ECO:0000256" key="2">
    <source>
        <dbReference type="ARBA" id="ARBA00022692"/>
    </source>
</evidence>
<feature type="transmembrane region" description="Helical" evidence="5">
    <location>
        <begin position="168"/>
        <end position="192"/>
    </location>
</feature>
<dbReference type="KEGG" id="hlc:CHINAEXTREME11320"/>
<feature type="transmembrane region" description="Helical" evidence="5">
    <location>
        <begin position="140"/>
        <end position="161"/>
    </location>
</feature>
<evidence type="ECO:0000256" key="1">
    <source>
        <dbReference type="ARBA" id="ARBA00004141"/>
    </source>
</evidence>
<keyword evidence="5" id="KW-1003">Cell membrane</keyword>
<feature type="transmembrane region" description="Helical" evidence="5">
    <location>
        <begin position="12"/>
        <end position="40"/>
    </location>
</feature>
<dbReference type="Proteomes" id="UP000186547">
    <property type="component" value="Chromosome"/>
</dbReference>
<dbReference type="Proteomes" id="UP000011555">
    <property type="component" value="Unassembled WGS sequence"/>
</dbReference>
<gene>
    <name evidence="7" type="ORF">C445_19892</name>
    <name evidence="6" type="ORF">CHINAEXTREME_11320</name>
</gene>
<reference evidence="7 8" key="2">
    <citation type="journal article" date="2014" name="PLoS Genet.">
        <title>Phylogenetically driven sequencing of extremely halophilic archaea reveals strategies for static and dynamic osmo-response.</title>
        <authorList>
            <person name="Becker E.A."/>
            <person name="Seitzer P.M."/>
            <person name="Tritt A."/>
            <person name="Larsen D."/>
            <person name="Krusor M."/>
            <person name="Yao A.I."/>
            <person name="Wu D."/>
            <person name="Madern D."/>
            <person name="Eisen J.A."/>
            <person name="Darling A.E."/>
            <person name="Facciotti M.T."/>
        </authorList>
    </citation>
    <scope>NUCLEOTIDE SEQUENCE [LARGE SCALE GENOMIC DNA]</scope>
    <source>
        <strain evidence="7 8">AJ5</strain>
    </source>
</reference>
<comment type="subcellular location">
    <subcellularLocation>
        <location evidence="5">Cell membrane</location>
        <topology evidence="5">Multi-pass membrane protein</topology>
    </subcellularLocation>
    <subcellularLocation>
        <location evidence="1">Membrane</location>
        <topology evidence="1">Multi-pass membrane protein</topology>
    </subcellularLocation>
</comment>
<organism evidence="7 8">
    <name type="scientific">Natronobacterium lacisalsi AJ5</name>
    <dbReference type="NCBI Taxonomy" id="358396"/>
    <lineage>
        <taxon>Archaea</taxon>
        <taxon>Methanobacteriati</taxon>
        <taxon>Methanobacteriota</taxon>
        <taxon>Stenosarchaea group</taxon>
        <taxon>Halobacteria</taxon>
        <taxon>Halobacteriales</taxon>
        <taxon>Natrialbaceae</taxon>
        <taxon>Natronobacterium</taxon>
    </lineage>
</organism>
<dbReference type="Pfam" id="PF01925">
    <property type="entry name" value="TauE"/>
    <property type="match status" value="1"/>
</dbReference>
<dbReference type="GeneID" id="30921722"/>
<reference evidence="6" key="3">
    <citation type="submission" date="2017-01" db="EMBL/GenBank/DDBJ databases">
        <authorList>
            <person name="Mah S.A."/>
            <person name="Swanson W.J."/>
            <person name="Moy G.W."/>
            <person name="Vacquier V.D."/>
        </authorList>
    </citation>
    <scope>NUCLEOTIDE SEQUENCE</scope>
    <source>
        <strain evidence="6">AJ5</strain>
    </source>
</reference>
<keyword evidence="3 5" id="KW-1133">Transmembrane helix</keyword>
<keyword evidence="4 5" id="KW-0472">Membrane</keyword>
<reference evidence="6 9" key="1">
    <citation type="journal article" date="2011" name="J. Bacteriol.">
        <title>Genome sequence of Halobiforma lacisalsi AJ5, an extremely halophilic archaeon which harbors a bop gene.</title>
        <authorList>
            <person name="Jiang X."/>
            <person name="Wang S."/>
            <person name="Cheng H."/>
            <person name="Huo Y."/>
            <person name="Zhang X."/>
            <person name="Zhu X."/>
            <person name="Han X."/>
            <person name="Ni P."/>
            <person name="Wu M."/>
        </authorList>
    </citation>
    <scope>NUCLEOTIDE SEQUENCE [LARGE SCALE GENOMIC DNA]</scope>
    <source>
        <strain evidence="6 9">AJ5</strain>
    </source>
</reference>
<dbReference type="PANTHER" id="PTHR43701">
    <property type="entry name" value="MEMBRANE TRANSPORTER PROTEIN MJ0441-RELATED"/>
    <property type="match status" value="1"/>
</dbReference>
<dbReference type="PATRIC" id="fig|358396.7.peg.4028"/>
<evidence type="ECO:0000256" key="3">
    <source>
        <dbReference type="ARBA" id="ARBA00022989"/>
    </source>
</evidence>
<protein>
    <recommendedName>
        <fullName evidence="5">Probable membrane transporter protein</fullName>
    </recommendedName>
</protein>
<accession>M0L679</accession>
<feature type="transmembrane region" description="Helical" evidence="5">
    <location>
        <begin position="233"/>
        <end position="250"/>
    </location>
</feature>
<dbReference type="PANTHER" id="PTHR43701:SF2">
    <property type="entry name" value="MEMBRANE TRANSPORTER PROTEIN YJNA-RELATED"/>
    <property type="match status" value="1"/>
</dbReference>
<dbReference type="EMBL" id="CP019285">
    <property type="protein sequence ID" value="APW98346.1"/>
    <property type="molecule type" value="Genomic_DNA"/>
</dbReference>
<evidence type="ECO:0000313" key="9">
    <source>
        <dbReference type="Proteomes" id="UP000186547"/>
    </source>
</evidence>
<feature type="transmembrane region" description="Helical" evidence="5">
    <location>
        <begin position="204"/>
        <end position="226"/>
    </location>
</feature>
<evidence type="ECO:0000256" key="4">
    <source>
        <dbReference type="ARBA" id="ARBA00023136"/>
    </source>
</evidence>
<evidence type="ECO:0000313" key="8">
    <source>
        <dbReference type="Proteomes" id="UP000011555"/>
    </source>
</evidence>
<feature type="transmembrane region" description="Helical" evidence="5">
    <location>
        <begin position="72"/>
        <end position="90"/>
    </location>
</feature>
<dbReference type="RefSeq" id="WP_007143659.1">
    <property type="nucleotide sequence ID" value="NZ_AOLZ01000076.1"/>
</dbReference>
<dbReference type="AlphaFoldDB" id="M0L679"/>
<name>M0L679_NATLA</name>